<name>A0A076YL44_9CAUD</name>
<keyword evidence="2" id="KW-1185">Reference proteome</keyword>
<dbReference type="Proteomes" id="UP000201263">
    <property type="component" value="Segment"/>
</dbReference>
<evidence type="ECO:0000313" key="1">
    <source>
        <dbReference type="EMBL" id="AIK68080.1"/>
    </source>
</evidence>
<accession>A0A076YL44</accession>
<gene>
    <name evidence="1" type="ORF">CPTMiller_00144</name>
</gene>
<protein>
    <submittedName>
        <fullName evidence="1">Uncharacterized protein</fullName>
    </submittedName>
</protein>
<dbReference type="EMBL" id="KM236237">
    <property type="protein sequence ID" value="AIK68080.1"/>
    <property type="molecule type" value="Genomic_DNA"/>
</dbReference>
<evidence type="ECO:0000313" key="2">
    <source>
        <dbReference type="Proteomes" id="UP000201263"/>
    </source>
</evidence>
<proteinExistence type="predicted"/>
<dbReference type="RefSeq" id="YP_009097746.1">
    <property type="nucleotide sequence ID" value="NC_025414.1"/>
</dbReference>
<organism evidence="1 2">
    <name type="scientific">Citrobacter phage Miller</name>
    <dbReference type="NCBI Taxonomy" id="1527524"/>
    <lineage>
        <taxon>Viruses</taxon>
        <taxon>Duplodnaviria</taxon>
        <taxon>Heunggongvirae</taxon>
        <taxon>Uroviricota</taxon>
        <taxon>Caudoviricetes</taxon>
        <taxon>Pantevenvirales</taxon>
        <taxon>Straboviridae</taxon>
        <taxon>Pseudotevenvirus</taxon>
        <taxon>Pseudotevenvirus miller</taxon>
    </lineage>
</organism>
<sequence length="130" mass="15441">MSRTYRNKYVPVRDLSSIEQIEETKAYSEYYAQHGRDPDGLRWYSTNWKHKSGCDYIRFDNNLNRDGNKAHGDISAMLNIAKKRIESKVRSKMRQELRRMKAGVIGWDENVENANKIRAYERGLCWYDIT</sequence>
<dbReference type="KEGG" id="vg:22113616"/>
<reference evidence="1 2" key="1">
    <citation type="submission" date="2014-07" db="EMBL/GenBank/DDBJ databases">
        <title>Complete Genome of Citrobacter freundii Myophage Miller.</title>
        <authorList>
            <person name="Hwang K."/>
            <person name="Luna A.J."/>
            <person name="Hernandez A.C."/>
            <person name="Everett G.F.K."/>
        </authorList>
    </citation>
    <scope>NUCLEOTIDE SEQUENCE [LARGE SCALE GENOMIC DNA]</scope>
</reference>
<dbReference type="GeneID" id="22113616"/>